<keyword evidence="3" id="KW-0472">Membrane</keyword>
<keyword evidence="2 5" id="KW-0732">Signal</keyword>
<organism evidence="8 9">
    <name type="scientific">Hoylesella nanceiensis</name>
    <dbReference type="NCBI Taxonomy" id="425941"/>
    <lineage>
        <taxon>Bacteria</taxon>
        <taxon>Pseudomonadati</taxon>
        <taxon>Bacteroidota</taxon>
        <taxon>Bacteroidia</taxon>
        <taxon>Bacteroidales</taxon>
        <taxon>Prevotellaceae</taxon>
        <taxon>Hoylesella</taxon>
    </lineage>
</organism>
<dbReference type="InterPro" id="IPR033985">
    <property type="entry name" value="SusD-like_N"/>
</dbReference>
<evidence type="ECO:0000256" key="1">
    <source>
        <dbReference type="ARBA" id="ARBA00004442"/>
    </source>
</evidence>
<feature type="domain" description="RagB/SusD" evidence="6">
    <location>
        <begin position="289"/>
        <end position="535"/>
    </location>
</feature>
<evidence type="ECO:0000256" key="2">
    <source>
        <dbReference type="ARBA" id="ARBA00022729"/>
    </source>
</evidence>
<comment type="caution">
    <text evidence="8">The sequence shown here is derived from an EMBL/GenBank/DDBJ whole genome shotgun (WGS) entry which is preliminary data.</text>
</comment>
<evidence type="ECO:0000313" key="8">
    <source>
        <dbReference type="EMBL" id="MBW4768837.1"/>
    </source>
</evidence>
<dbReference type="InterPro" id="IPR012944">
    <property type="entry name" value="SusD_RagB_dom"/>
</dbReference>
<dbReference type="Pfam" id="PF14322">
    <property type="entry name" value="SusD-like_3"/>
    <property type="match status" value="1"/>
</dbReference>
<reference evidence="8 9" key="1">
    <citation type="submission" date="2021-07" db="EMBL/GenBank/DDBJ databases">
        <title>Genomic diversity and antimicrobial resistance of Prevotella spp. isolated from chronic lung disease airways.</title>
        <authorList>
            <person name="Webb K.A."/>
            <person name="Olagoke O.S."/>
            <person name="Baird T."/>
            <person name="Neill J."/>
            <person name="Pham A."/>
            <person name="Wells T.J."/>
            <person name="Ramsay K.A."/>
            <person name="Bell S.C."/>
            <person name="Sarovich D.S."/>
            <person name="Price E.P."/>
        </authorList>
    </citation>
    <scope>NUCLEOTIDE SEQUENCE [LARGE SCALE GENOMIC DNA]</scope>
    <source>
        <strain evidence="8 9">SCHI0011.S.12</strain>
    </source>
</reference>
<keyword evidence="9" id="KW-1185">Reference proteome</keyword>
<feature type="domain" description="SusD-like N-terminal" evidence="7">
    <location>
        <begin position="39"/>
        <end position="216"/>
    </location>
</feature>
<name>A0ABS6YB83_9BACT</name>
<keyword evidence="4" id="KW-0998">Cell outer membrane</keyword>
<dbReference type="RefSeq" id="WP_219479940.1">
    <property type="nucleotide sequence ID" value="NZ_JAHXCT010000002.1"/>
</dbReference>
<accession>A0ABS6YB83</accession>
<feature type="chain" id="PRO_5047527557" evidence="5">
    <location>
        <begin position="20"/>
        <end position="537"/>
    </location>
</feature>
<evidence type="ECO:0000256" key="5">
    <source>
        <dbReference type="SAM" id="SignalP"/>
    </source>
</evidence>
<sequence length="537" mass="61738">MKRYIKTAISLGLILILFACNGMDNPPTDKYTDSNFWTSIDKAQNMLNMAYNQLYGAGRMWNDERLTDNVFQARSFTDQRTIRNGLADPSTNIFADEWKGMYEGIKTCNIILENIDNLKASDKIKQNMKAQTRYIRAALYFRLTNFYGAVPFFDKDISLAESNTIGRTSHETIIEFIVKELQEVLPDLPKREELATADNGKITKAAALMLMARVYLYESNWAKTEYYCNEIMSGKYGKYELFPSYTGLFETKNEYNSEVILDYAYVPSIRTWGELWDMVPLSKGGRLINTAPTQSLVDNYIMLDGKSIDQSSNYDPAHPYDKRDPRLTATVIYDNYKWSENVNDGSVNEVIYTNPSNNTPDAYKGINANSSATGYYIRKYYDPHHEAQLALSTNIITMRYADVLLMYAEAMNEQNKMSEDVWNATIRPIRVRAGFTDAQALNYPSGLSNKEMQKLLRVERRSELALEGLRWFDIKRWKAGSEYLNGVVRGARFAPNNNYIQLDNYKFIESRDYLWSVPQSQIDINANLKPNNPGYAN</sequence>
<evidence type="ECO:0000256" key="3">
    <source>
        <dbReference type="ARBA" id="ARBA00023136"/>
    </source>
</evidence>
<dbReference type="EMBL" id="JAHXCT010000002">
    <property type="protein sequence ID" value="MBW4768837.1"/>
    <property type="molecule type" value="Genomic_DNA"/>
</dbReference>
<dbReference type="Proteomes" id="UP000788426">
    <property type="component" value="Unassembled WGS sequence"/>
</dbReference>
<evidence type="ECO:0000259" key="7">
    <source>
        <dbReference type="Pfam" id="PF14322"/>
    </source>
</evidence>
<gene>
    <name evidence="8" type="ORF">KZO38_03555</name>
</gene>
<evidence type="ECO:0000259" key="6">
    <source>
        <dbReference type="Pfam" id="PF07980"/>
    </source>
</evidence>
<protein>
    <submittedName>
        <fullName evidence="8">RagB/SusD family nutrient uptake outer membrane protein</fullName>
    </submittedName>
</protein>
<evidence type="ECO:0000313" key="9">
    <source>
        <dbReference type="Proteomes" id="UP000788426"/>
    </source>
</evidence>
<dbReference type="Pfam" id="PF07980">
    <property type="entry name" value="SusD_RagB"/>
    <property type="match status" value="1"/>
</dbReference>
<feature type="signal peptide" evidence="5">
    <location>
        <begin position="1"/>
        <end position="19"/>
    </location>
</feature>
<comment type="subcellular location">
    <subcellularLocation>
        <location evidence="1">Cell outer membrane</location>
    </subcellularLocation>
</comment>
<proteinExistence type="predicted"/>
<dbReference type="PROSITE" id="PS51257">
    <property type="entry name" value="PROKAR_LIPOPROTEIN"/>
    <property type="match status" value="1"/>
</dbReference>
<evidence type="ECO:0000256" key="4">
    <source>
        <dbReference type="ARBA" id="ARBA00023237"/>
    </source>
</evidence>